<feature type="signal peptide" evidence="3">
    <location>
        <begin position="1"/>
        <end position="21"/>
    </location>
</feature>
<evidence type="ECO:0000313" key="5">
    <source>
        <dbReference type="Proteomes" id="UP001169242"/>
    </source>
</evidence>
<dbReference type="AlphaFoldDB" id="A0AA42DRP3"/>
<sequence>MRNLIKLIVMCIVATCSLNTASEIINDMVIEVNKREKTIADALIAQQVKEMFKEAEKEIAKAQEEAQEEIKVEEVKIKPPLPPKEEKPKKKEPVKEVVQEEIKAETEEPIVAEEEVEDAATNSQVDMATLATLTVEDMNIIGEYLVEHYFLFGYEYYQNETDPTRYERKKLASDMEDQIIASIQDGFGLLKDLKSLNRQTFVTMREKATELAKNFSENFKNVGEKGEEFTAIYESGNAFFTTYIDTLQKGEDTYAMVEETTNKALILPILLKQMNESLLPGFKEVLNQGFTLKEKTNKIYIEGIDASFLITPEEVMKVIENPYSILPPKPELEQNSGTIIPDTPPTKDEGTGQEGAGNETTEQVPIPEISTPSTSTSETSGPTSSEIVVPQN</sequence>
<reference evidence="4" key="1">
    <citation type="journal article" date="2023" name="Int. J. Syst. Evol. Microbiol.">
        <title>&lt;i&gt;Holtiella tumoricola&lt;/i&gt; gen. nov. sp. nov., isolated from a human clinical sample.</title>
        <authorList>
            <person name="Allen-Vercoe E."/>
            <person name="Daigneault M.C."/>
            <person name="Vancuren S.J."/>
            <person name="Cochrane K."/>
            <person name="O'Neal L.L."/>
            <person name="Sankaranarayanan K."/>
            <person name="Lawson P.A."/>
        </authorList>
    </citation>
    <scope>NUCLEOTIDE SEQUENCE</scope>
    <source>
        <strain evidence="4">CC70A</strain>
    </source>
</reference>
<organism evidence="4 5">
    <name type="scientific">Holtiella tumoricola</name>
    <dbReference type="NCBI Taxonomy" id="3018743"/>
    <lineage>
        <taxon>Bacteria</taxon>
        <taxon>Bacillati</taxon>
        <taxon>Bacillota</taxon>
        <taxon>Clostridia</taxon>
        <taxon>Lachnospirales</taxon>
        <taxon>Cellulosilyticaceae</taxon>
        <taxon>Holtiella</taxon>
    </lineage>
</organism>
<name>A0AA42DRP3_9FIRM</name>
<evidence type="ECO:0000313" key="4">
    <source>
        <dbReference type="EMBL" id="MDA3733738.1"/>
    </source>
</evidence>
<feature type="chain" id="PRO_5041451112" evidence="3">
    <location>
        <begin position="22"/>
        <end position="392"/>
    </location>
</feature>
<protein>
    <submittedName>
        <fullName evidence="4">Uncharacterized protein</fullName>
    </submittedName>
</protein>
<comment type="caution">
    <text evidence="4">The sequence shown here is derived from an EMBL/GenBank/DDBJ whole genome shotgun (WGS) entry which is preliminary data.</text>
</comment>
<evidence type="ECO:0000256" key="1">
    <source>
        <dbReference type="SAM" id="Coils"/>
    </source>
</evidence>
<keyword evidence="5" id="KW-1185">Reference proteome</keyword>
<feature type="region of interest" description="Disordered" evidence="2">
    <location>
        <begin position="325"/>
        <end position="392"/>
    </location>
</feature>
<feature type="coiled-coil region" evidence="1">
    <location>
        <begin position="45"/>
        <end position="72"/>
    </location>
</feature>
<gene>
    <name evidence="4" type="ORF">PBV87_19895</name>
</gene>
<accession>A0AA42DRP3</accession>
<evidence type="ECO:0000256" key="3">
    <source>
        <dbReference type="SAM" id="SignalP"/>
    </source>
</evidence>
<feature type="compositionally biased region" description="Low complexity" evidence="2">
    <location>
        <begin position="365"/>
        <end position="392"/>
    </location>
</feature>
<dbReference type="Proteomes" id="UP001169242">
    <property type="component" value="Unassembled WGS sequence"/>
</dbReference>
<keyword evidence="3" id="KW-0732">Signal</keyword>
<dbReference type="RefSeq" id="WP_271013472.1">
    <property type="nucleotide sequence ID" value="NZ_JAQIFT010000068.1"/>
</dbReference>
<dbReference type="EMBL" id="JAQIFT010000068">
    <property type="protein sequence ID" value="MDA3733738.1"/>
    <property type="molecule type" value="Genomic_DNA"/>
</dbReference>
<evidence type="ECO:0000256" key="2">
    <source>
        <dbReference type="SAM" id="MobiDB-lite"/>
    </source>
</evidence>
<keyword evidence="1" id="KW-0175">Coiled coil</keyword>
<proteinExistence type="predicted"/>